<dbReference type="RefSeq" id="XP_011086070.1">
    <property type="nucleotide sequence ID" value="XM_011087768.2"/>
</dbReference>
<dbReference type="Gene3D" id="1.10.510.10">
    <property type="entry name" value="Transferase(Phosphotransferase) domain 1"/>
    <property type="match status" value="1"/>
</dbReference>
<dbReference type="InterPro" id="IPR001220">
    <property type="entry name" value="Legume_lectin_dom"/>
</dbReference>
<organism evidence="23 24">
    <name type="scientific">Sesamum indicum</name>
    <name type="common">Oriental sesame</name>
    <name type="synonym">Sesamum orientale</name>
    <dbReference type="NCBI Taxonomy" id="4182"/>
    <lineage>
        <taxon>Eukaryota</taxon>
        <taxon>Viridiplantae</taxon>
        <taxon>Streptophyta</taxon>
        <taxon>Embryophyta</taxon>
        <taxon>Tracheophyta</taxon>
        <taxon>Spermatophyta</taxon>
        <taxon>Magnoliopsida</taxon>
        <taxon>eudicotyledons</taxon>
        <taxon>Gunneridae</taxon>
        <taxon>Pentapetalae</taxon>
        <taxon>asterids</taxon>
        <taxon>lamiids</taxon>
        <taxon>Lamiales</taxon>
        <taxon>Pedaliaceae</taxon>
        <taxon>Sesamum</taxon>
    </lineage>
</organism>
<evidence type="ECO:0000313" key="24">
    <source>
        <dbReference type="RefSeq" id="XP_011086070.1"/>
    </source>
</evidence>
<dbReference type="SMART" id="SM00220">
    <property type="entry name" value="S_TKc"/>
    <property type="match status" value="1"/>
</dbReference>
<evidence type="ECO:0000256" key="11">
    <source>
        <dbReference type="ARBA" id="ARBA00022777"/>
    </source>
</evidence>
<keyword evidence="10 18" id="KW-0547">Nucleotide-binding</keyword>
<evidence type="ECO:0000256" key="17">
    <source>
        <dbReference type="ARBA" id="ARBA00048679"/>
    </source>
</evidence>
<evidence type="ECO:0000256" key="2">
    <source>
        <dbReference type="ARBA" id="ARBA00008536"/>
    </source>
</evidence>
<keyword evidence="5" id="KW-0723">Serine/threonine-protein kinase</keyword>
<dbReference type="Proteomes" id="UP000504604">
    <property type="component" value="Linkage group LG8"/>
</dbReference>
<proteinExistence type="inferred from homology"/>
<dbReference type="PANTHER" id="PTHR27007">
    <property type="match status" value="1"/>
</dbReference>
<evidence type="ECO:0000256" key="21">
    <source>
        <dbReference type="SAM" id="SignalP"/>
    </source>
</evidence>
<keyword evidence="8 21" id="KW-0732">Signal</keyword>
<dbReference type="Pfam" id="PF00139">
    <property type="entry name" value="Lectin_legB"/>
    <property type="match status" value="1"/>
</dbReference>
<dbReference type="EC" id="2.7.11.1" evidence="4"/>
<keyword evidence="11" id="KW-0418">Kinase</keyword>
<comment type="similarity">
    <text evidence="3">In the C-terminal section; belongs to the protein kinase superfamily. Ser/Thr protein kinase family.</text>
</comment>
<dbReference type="InterPro" id="IPR011009">
    <property type="entry name" value="Kinase-like_dom_sf"/>
</dbReference>
<dbReference type="Gene3D" id="3.30.200.20">
    <property type="entry name" value="Phosphorylase Kinase, domain 1"/>
    <property type="match status" value="1"/>
</dbReference>
<reference evidence="24" key="2">
    <citation type="submission" date="2025-08" db="UniProtKB">
        <authorList>
            <consortium name="RefSeq"/>
        </authorList>
    </citation>
    <scope>IDENTIFICATION</scope>
</reference>
<dbReference type="GO" id="GO:0004674">
    <property type="term" value="F:protein serine/threonine kinase activity"/>
    <property type="evidence" value="ECO:0007669"/>
    <property type="project" value="UniProtKB-KW"/>
</dbReference>
<dbReference type="FunFam" id="2.60.120.200:FF:000246">
    <property type="entry name" value="L-type lectin-domain containing receptor kinase V.9"/>
    <property type="match status" value="1"/>
</dbReference>
<dbReference type="GeneID" id="105167903"/>
<sequence>MKRHRNQLLLCILSAFFTINFTSAVDFLFNGFNLSDVSLYGNATIESRILTLTKDSGFAIGRALYPSRIPMKQPNSSLLLPFSTSFIFAMAPYEGRLPGHGLVFLFAPREGIQGTNSAQHLGLLNFTNNGNSSNHVFGVEFDCFRNQEFIDINDNHVGIDVNSLNSVSAYEAGYWPDDHRKKDDGSPDESSFKSLLLNNGRTYQAWIDYADSVVNVTMAPVGMKRPNQPLLSVSLNLSQVLEDEMYVGFTASTGDMIQSHKILAWSFSNTNFSQSEGLITGGLPSFELPNTPIRRTKGFVAGVTGGILFSAVIFSVVAFLFVRRRRRIRKEREEMEDWELEYWPHRITYQEIELATKSFANENVIGIGGNGKVYKGVLPGGSEVAVKRISHENSEGTREFLAEISSLGRVKHRNLVGLRGWCKKEKGSLVLVYDYMENGSLDKRVFKCDESKLLRYEDRIRILKQVASGVLYLHNGWEAKVLHRDIKASNVLLDKEMNARLGDFGLARIHDHDNVAGTTRVVGTVGYLAPEIVRNGRSSTQTDVFGYGVLVLEVMCGRRPIEEGQPPLVDWARQHLRRGELLSVIDARLRARGEIDEEEVERVLQLGLLCVHPDPNARPTMRQVVELFEGKNEAEGEEMDTYLLEKMRNKELMSMHYQNLGIGSGSHPEFSEIRQGLSSSMSLSSSSTIVEGR</sequence>
<evidence type="ECO:0000256" key="9">
    <source>
        <dbReference type="ARBA" id="ARBA00022734"/>
    </source>
</evidence>
<keyword evidence="13 20" id="KW-1133">Transmembrane helix</keyword>
<evidence type="ECO:0000259" key="22">
    <source>
        <dbReference type="PROSITE" id="PS50011"/>
    </source>
</evidence>
<comment type="subcellular location">
    <subcellularLocation>
        <location evidence="1">Membrane</location>
        <topology evidence="1">Single-pass type I membrane protein</topology>
    </subcellularLocation>
</comment>
<keyword evidence="9" id="KW-0430">Lectin</keyword>
<evidence type="ECO:0000256" key="3">
    <source>
        <dbReference type="ARBA" id="ARBA00010217"/>
    </source>
</evidence>
<comment type="catalytic activity">
    <reaction evidence="16">
        <text>L-threonyl-[protein] + ATP = O-phospho-L-threonyl-[protein] + ADP + H(+)</text>
        <dbReference type="Rhea" id="RHEA:46608"/>
        <dbReference type="Rhea" id="RHEA-COMP:11060"/>
        <dbReference type="Rhea" id="RHEA-COMP:11605"/>
        <dbReference type="ChEBI" id="CHEBI:15378"/>
        <dbReference type="ChEBI" id="CHEBI:30013"/>
        <dbReference type="ChEBI" id="CHEBI:30616"/>
        <dbReference type="ChEBI" id="CHEBI:61977"/>
        <dbReference type="ChEBI" id="CHEBI:456216"/>
        <dbReference type="EC" id="2.7.11.1"/>
    </reaction>
</comment>
<name>A0A6I9TX96_SESIN</name>
<dbReference type="AlphaFoldDB" id="A0A6I9TX96"/>
<feature type="binding site" evidence="18">
    <location>
        <position position="387"/>
    </location>
    <ligand>
        <name>ATP</name>
        <dbReference type="ChEBI" id="CHEBI:30616"/>
    </ligand>
</feature>
<dbReference type="CDD" id="cd14066">
    <property type="entry name" value="STKc_IRAK"/>
    <property type="match status" value="1"/>
</dbReference>
<gene>
    <name evidence="24" type="primary">LOC105167903</name>
</gene>
<dbReference type="FunFam" id="3.30.200.20:FF:000621">
    <property type="entry name" value="Putative L-type lectin-domain containing receptor kinase VII.2"/>
    <property type="match status" value="1"/>
</dbReference>
<dbReference type="InterPro" id="IPR017441">
    <property type="entry name" value="Protein_kinase_ATP_BS"/>
</dbReference>
<feature type="domain" description="Protein kinase" evidence="22">
    <location>
        <begin position="359"/>
        <end position="643"/>
    </location>
</feature>
<evidence type="ECO:0000256" key="15">
    <source>
        <dbReference type="ARBA" id="ARBA00023170"/>
    </source>
</evidence>
<dbReference type="KEGG" id="sind:105167903"/>
<evidence type="ECO:0000256" key="1">
    <source>
        <dbReference type="ARBA" id="ARBA00004479"/>
    </source>
</evidence>
<evidence type="ECO:0000256" key="14">
    <source>
        <dbReference type="ARBA" id="ARBA00023136"/>
    </source>
</evidence>
<feature type="region of interest" description="Disordered" evidence="19">
    <location>
        <begin position="671"/>
        <end position="693"/>
    </location>
</feature>
<evidence type="ECO:0000256" key="4">
    <source>
        <dbReference type="ARBA" id="ARBA00012513"/>
    </source>
</evidence>
<dbReference type="PROSITE" id="PS00107">
    <property type="entry name" value="PROTEIN_KINASE_ATP"/>
    <property type="match status" value="1"/>
</dbReference>
<dbReference type="GO" id="GO:0005524">
    <property type="term" value="F:ATP binding"/>
    <property type="evidence" value="ECO:0007669"/>
    <property type="project" value="UniProtKB-UniRule"/>
</dbReference>
<dbReference type="GO" id="GO:0016020">
    <property type="term" value="C:membrane"/>
    <property type="evidence" value="ECO:0007669"/>
    <property type="project" value="UniProtKB-SubCell"/>
</dbReference>
<evidence type="ECO:0000256" key="20">
    <source>
        <dbReference type="SAM" id="Phobius"/>
    </source>
</evidence>
<evidence type="ECO:0000256" key="6">
    <source>
        <dbReference type="ARBA" id="ARBA00022679"/>
    </source>
</evidence>
<feature type="compositionally biased region" description="Low complexity" evidence="19">
    <location>
        <begin position="677"/>
        <end position="687"/>
    </location>
</feature>
<dbReference type="OrthoDB" id="1906651at2759"/>
<dbReference type="InterPro" id="IPR000719">
    <property type="entry name" value="Prot_kinase_dom"/>
</dbReference>
<comment type="similarity">
    <text evidence="2">In the N-terminal section; belongs to the leguminous lectin family.</text>
</comment>
<evidence type="ECO:0000256" key="16">
    <source>
        <dbReference type="ARBA" id="ARBA00047899"/>
    </source>
</evidence>
<dbReference type="InterPro" id="IPR008271">
    <property type="entry name" value="Ser/Thr_kinase_AS"/>
</dbReference>
<keyword evidence="6" id="KW-0808">Transferase</keyword>
<evidence type="ECO:0000256" key="13">
    <source>
        <dbReference type="ARBA" id="ARBA00022989"/>
    </source>
</evidence>
<dbReference type="PROSITE" id="PS00108">
    <property type="entry name" value="PROTEIN_KINASE_ST"/>
    <property type="match status" value="1"/>
</dbReference>
<dbReference type="Pfam" id="PF00069">
    <property type="entry name" value="Pkinase"/>
    <property type="match status" value="1"/>
</dbReference>
<dbReference type="SUPFAM" id="SSF49899">
    <property type="entry name" value="Concanavalin A-like lectins/glucanases"/>
    <property type="match status" value="1"/>
</dbReference>
<dbReference type="InterPro" id="IPR050528">
    <property type="entry name" value="L-type_Lectin-RKs"/>
</dbReference>
<evidence type="ECO:0000256" key="7">
    <source>
        <dbReference type="ARBA" id="ARBA00022692"/>
    </source>
</evidence>
<comment type="catalytic activity">
    <reaction evidence="17">
        <text>L-seryl-[protein] + ATP = O-phospho-L-seryl-[protein] + ADP + H(+)</text>
        <dbReference type="Rhea" id="RHEA:17989"/>
        <dbReference type="Rhea" id="RHEA-COMP:9863"/>
        <dbReference type="Rhea" id="RHEA-COMP:11604"/>
        <dbReference type="ChEBI" id="CHEBI:15378"/>
        <dbReference type="ChEBI" id="CHEBI:29999"/>
        <dbReference type="ChEBI" id="CHEBI:30616"/>
        <dbReference type="ChEBI" id="CHEBI:83421"/>
        <dbReference type="ChEBI" id="CHEBI:456216"/>
        <dbReference type="EC" id="2.7.11.1"/>
    </reaction>
</comment>
<dbReference type="PROSITE" id="PS50011">
    <property type="entry name" value="PROTEIN_KINASE_DOM"/>
    <property type="match status" value="1"/>
</dbReference>
<keyword evidence="12 18" id="KW-0067">ATP-binding</keyword>
<evidence type="ECO:0000256" key="12">
    <source>
        <dbReference type="ARBA" id="ARBA00022840"/>
    </source>
</evidence>
<dbReference type="FunFam" id="1.10.510.10:FF:000108">
    <property type="entry name" value="L-type lectin-domain containing receptor kinase S.4"/>
    <property type="match status" value="1"/>
</dbReference>
<evidence type="ECO:0000256" key="10">
    <source>
        <dbReference type="ARBA" id="ARBA00022741"/>
    </source>
</evidence>
<keyword evidence="15" id="KW-0675">Receptor</keyword>
<accession>A0A6I9TX96</accession>
<dbReference type="GO" id="GO:0030246">
    <property type="term" value="F:carbohydrate binding"/>
    <property type="evidence" value="ECO:0007669"/>
    <property type="project" value="UniProtKB-KW"/>
</dbReference>
<dbReference type="SUPFAM" id="SSF56112">
    <property type="entry name" value="Protein kinase-like (PK-like)"/>
    <property type="match status" value="1"/>
</dbReference>
<feature type="transmembrane region" description="Helical" evidence="20">
    <location>
        <begin position="299"/>
        <end position="322"/>
    </location>
</feature>
<dbReference type="FunCoup" id="A0A6I9TX96">
    <property type="interactions" value="239"/>
</dbReference>
<evidence type="ECO:0000256" key="18">
    <source>
        <dbReference type="PROSITE-ProRule" id="PRU10141"/>
    </source>
</evidence>
<keyword evidence="7 20" id="KW-0812">Transmembrane</keyword>
<reference evidence="24" key="1">
    <citation type="journal article" date="2012" name="BMC Genomics">
        <title>Development and validation of genic-SSR markers in sesame by RNA-seq.</title>
        <authorList>
            <person name="Zhang H."/>
            <person name="Wei L."/>
            <person name="Miao H."/>
            <person name="Zhang T."/>
            <person name="Wang C."/>
        </authorList>
    </citation>
    <scope>NUCLEOTIDE SEQUENCE</scope>
</reference>
<evidence type="ECO:0000256" key="8">
    <source>
        <dbReference type="ARBA" id="ARBA00022729"/>
    </source>
</evidence>
<dbReference type="Gene3D" id="2.60.120.200">
    <property type="match status" value="1"/>
</dbReference>
<evidence type="ECO:0000256" key="19">
    <source>
        <dbReference type="SAM" id="MobiDB-lite"/>
    </source>
</evidence>
<protein>
    <recommendedName>
        <fullName evidence="4">non-specific serine/threonine protein kinase</fullName>
        <ecNumber evidence="4">2.7.11.1</ecNumber>
    </recommendedName>
</protein>
<feature type="signal peptide" evidence="21">
    <location>
        <begin position="1"/>
        <end position="24"/>
    </location>
</feature>
<dbReference type="InterPro" id="IPR013320">
    <property type="entry name" value="ConA-like_dom_sf"/>
</dbReference>
<keyword evidence="14 20" id="KW-0472">Membrane</keyword>
<dbReference type="CDD" id="cd06899">
    <property type="entry name" value="lectin_legume_LecRK_Arcelin_ConA"/>
    <property type="match status" value="1"/>
</dbReference>
<evidence type="ECO:0000256" key="5">
    <source>
        <dbReference type="ARBA" id="ARBA00022527"/>
    </source>
</evidence>
<evidence type="ECO:0000313" key="23">
    <source>
        <dbReference type="Proteomes" id="UP000504604"/>
    </source>
</evidence>
<dbReference type="InParanoid" id="A0A6I9TX96"/>
<keyword evidence="23" id="KW-1185">Reference proteome</keyword>
<feature type="chain" id="PRO_5026665998" description="non-specific serine/threonine protein kinase" evidence="21">
    <location>
        <begin position="25"/>
        <end position="693"/>
    </location>
</feature>